<evidence type="ECO:0000313" key="1">
    <source>
        <dbReference type="EMBL" id="RRT48675.1"/>
    </source>
</evidence>
<sequence>SDRSYFVGPASTEISRKRAPLYARDPIWKLRWVDTCATSSRAFSSMRLTPPP</sequence>
<protein>
    <submittedName>
        <fullName evidence="1">Uncharacterized protein</fullName>
    </submittedName>
</protein>
<accession>A0A426YAC5</accession>
<comment type="caution">
    <text evidence="1">The sequence shown here is derived from an EMBL/GenBank/DDBJ whole genome shotgun (WGS) entry which is preliminary data.</text>
</comment>
<dbReference type="Proteomes" id="UP000287651">
    <property type="component" value="Unassembled WGS sequence"/>
</dbReference>
<dbReference type="EMBL" id="AMZH03013798">
    <property type="protein sequence ID" value="RRT48675.1"/>
    <property type="molecule type" value="Genomic_DNA"/>
</dbReference>
<gene>
    <name evidence="1" type="ORF">B296_00048552</name>
</gene>
<feature type="non-terminal residue" evidence="1">
    <location>
        <position position="1"/>
    </location>
</feature>
<organism evidence="1 2">
    <name type="scientific">Ensete ventricosum</name>
    <name type="common">Abyssinian banana</name>
    <name type="synonym">Musa ensete</name>
    <dbReference type="NCBI Taxonomy" id="4639"/>
    <lineage>
        <taxon>Eukaryota</taxon>
        <taxon>Viridiplantae</taxon>
        <taxon>Streptophyta</taxon>
        <taxon>Embryophyta</taxon>
        <taxon>Tracheophyta</taxon>
        <taxon>Spermatophyta</taxon>
        <taxon>Magnoliopsida</taxon>
        <taxon>Liliopsida</taxon>
        <taxon>Zingiberales</taxon>
        <taxon>Musaceae</taxon>
        <taxon>Ensete</taxon>
    </lineage>
</organism>
<name>A0A426YAC5_ENSVE</name>
<proteinExistence type="predicted"/>
<evidence type="ECO:0000313" key="2">
    <source>
        <dbReference type="Proteomes" id="UP000287651"/>
    </source>
</evidence>
<reference evidence="1 2" key="1">
    <citation type="journal article" date="2014" name="Agronomy (Basel)">
        <title>A Draft Genome Sequence for Ensete ventricosum, the Drought-Tolerant Tree Against Hunger.</title>
        <authorList>
            <person name="Harrison J."/>
            <person name="Moore K.A."/>
            <person name="Paszkiewicz K."/>
            <person name="Jones T."/>
            <person name="Grant M."/>
            <person name="Ambacheew D."/>
            <person name="Muzemil S."/>
            <person name="Studholme D.J."/>
        </authorList>
    </citation>
    <scope>NUCLEOTIDE SEQUENCE [LARGE SCALE GENOMIC DNA]</scope>
</reference>
<dbReference type="AlphaFoldDB" id="A0A426YAC5"/>